<reference evidence="1 2" key="1">
    <citation type="submission" date="2018-04" db="EMBL/GenBank/DDBJ databases">
        <title>Draft genome sequence of Pseudomonas syringae pv. actinidiae biovar 1 strains isolated from kiwifruit in Kagawa prefecture.</title>
        <authorList>
            <person name="Tabuchi M."/>
            <person name="Saito M."/>
            <person name="Fujiwara S."/>
            <person name="Sasa N."/>
            <person name="Akimitsu K."/>
            <person name="Gomi K."/>
            <person name="Konishi-Sugita S."/>
            <person name="Hamano K."/>
            <person name="Kataoka I."/>
        </authorList>
    </citation>
    <scope>NUCLEOTIDE SEQUENCE [LARGE SCALE GENOMIC DNA]</scope>
    <source>
        <strain evidence="1 2">MAFF212206</strain>
    </source>
</reference>
<comment type="caution">
    <text evidence="1">The sequence shown here is derived from an EMBL/GenBank/DDBJ whole genome shotgun (WGS) entry which is preliminary data.</text>
</comment>
<proteinExistence type="predicted"/>
<dbReference type="EMBL" id="BGJZ01000217">
    <property type="protein sequence ID" value="GBH10968.1"/>
    <property type="molecule type" value="Genomic_DNA"/>
</dbReference>
<organism evidence="1 2">
    <name type="scientific">Pseudomonas syringae pv. actinidiae</name>
    <dbReference type="NCBI Taxonomy" id="103796"/>
    <lineage>
        <taxon>Bacteria</taxon>
        <taxon>Pseudomonadati</taxon>
        <taxon>Pseudomonadota</taxon>
        <taxon>Gammaproteobacteria</taxon>
        <taxon>Pseudomonadales</taxon>
        <taxon>Pseudomonadaceae</taxon>
        <taxon>Pseudomonas</taxon>
        <taxon>Pseudomonas syringae</taxon>
    </lineage>
</organism>
<name>A0A2V0QJY9_PSESF</name>
<dbReference type="GO" id="GO:0003746">
    <property type="term" value="F:translation elongation factor activity"/>
    <property type="evidence" value="ECO:0007669"/>
    <property type="project" value="UniProtKB-KW"/>
</dbReference>
<keyword evidence="1" id="KW-0251">Elongation factor</keyword>
<gene>
    <name evidence="1" type="ORF">KPSA1_04397</name>
</gene>
<accession>A0A2V0QJY9</accession>
<sequence length="114" mass="12839">MLDGISNEAVDLPLLLGTQDVWQISNRDNVLVIEIGRVEVPFHRLFVITIGIQMKFVLEAYVEGCIARLPLAAIQRPVTEIQGAWETPVLRDLVVLKVNGQRVQPVERLDAERL</sequence>
<keyword evidence="1" id="KW-0648">Protein biosynthesis</keyword>
<evidence type="ECO:0000313" key="1">
    <source>
        <dbReference type="EMBL" id="GBH10968.1"/>
    </source>
</evidence>
<evidence type="ECO:0000313" key="2">
    <source>
        <dbReference type="Proteomes" id="UP000247480"/>
    </source>
</evidence>
<dbReference type="Proteomes" id="UP000247480">
    <property type="component" value="Unassembled WGS sequence"/>
</dbReference>
<dbReference type="AlphaFoldDB" id="A0A2V0QJY9"/>
<protein>
    <submittedName>
        <fullName evidence="1">Translation elongation factor EF-Tu</fullName>
    </submittedName>
</protein>